<evidence type="ECO:0000313" key="2">
    <source>
        <dbReference type="Proteomes" id="UP000594014"/>
    </source>
</evidence>
<evidence type="ECO:0000313" key="1">
    <source>
        <dbReference type="EMBL" id="QOX64853.1"/>
    </source>
</evidence>
<proteinExistence type="predicted"/>
<accession>A0ACD1AE92</accession>
<reference evidence="1" key="1">
    <citation type="submission" date="2019-08" db="EMBL/GenBank/DDBJ databases">
        <title>Genome sequence of Clostridiales bacterium MT110.</title>
        <authorList>
            <person name="Cao J."/>
        </authorList>
    </citation>
    <scope>NUCLEOTIDE SEQUENCE</scope>
    <source>
        <strain evidence="1">MT110</strain>
    </source>
</reference>
<sequence length="264" mass="30069">MKIICLIKYIPDVENFKYDYERNVLVRENVRMILNPDDACTVAFALKRKDQYPDTVIEVVTMAPQSIIPQLEDLLRLGVDHASLISDKAFVGSDTYVTSRILGRYLREASFDCILTGTHTLDGDTAHVPSQVAELLSLSQMSNVVEIDEAAFCRERAIVEAEEELTFGTYEIALPAVISLRKDRKYKLPYIRYEELSRDVKDRIQIIDNDVLGFAQEEVGIIGSLTQISSTFVKSMEKKKRIIVRNDDEGIDLVYSFLKERGFV</sequence>
<organism evidence="1 2">
    <name type="scientific">Anoxybacterium hadale</name>
    <dbReference type="NCBI Taxonomy" id="3408580"/>
    <lineage>
        <taxon>Bacteria</taxon>
        <taxon>Bacillati</taxon>
        <taxon>Bacillota</taxon>
        <taxon>Clostridia</taxon>
        <taxon>Peptostreptococcales</taxon>
        <taxon>Anaerovoracaceae</taxon>
        <taxon>Anoxybacterium</taxon>
    </lineage>
</organism>
<dbReference type="Proteomes" id="UP000594014">
    <property type="component" value="Chromosome"/>
</dbReference>
<name>A0ACD1AE92_9FIRM</name>
<keyword evidence="2" id="KW-1185">Reference proteome</keyword>
<dbReference type="EMBL" id="CP042469">
    <property type="protein sequence ID" value="QOX64853.1"/>
    <property type="molecule type" value="Genomic_DNA"/>
</dbReference>
<gene>
    <name evidence="1" type="ORF">FRZ06_16615</name>
</gene>
<protein>
    <submittedName>
        <fullName evidence="1">Electron transfer flavoprotein subunit beta/FixA family protein</fullName>
    </submittedName>
</protein>